<comment type="subcellular location">
    <subcellularLocation>
        <location evidence="1">Membrane</location>
        <topology evidence="1">Multi-pass membrane protein</topology>
    </subcellularLocation>
</comment>
<evidence type="ECO:0000256" key="3">
    <source>
        <dbReference type="ARBA" id="ARBA00022692"/>
    </source>
</evidence>
<keyword evidence="4" id="KW-0378">Hydrolase</keyword>
<evidence type="ECO:0000256" key="2">
    <source>
        <dbReference type="ARBA" id="ARBA00009780"/>
    </source>
</evidence>
<feature type="transmembrane region" description="Helical" evidence="9">
    <location>
        <begin position="185"/>
        <end position="202"/>
    </location>
</feature>
<keyword evidence="5 9" id="KW-1133">Transmembrane helix</keyword>
<feature type="binding site" evidence="7">
    <location>
        <position position="25"/>
    </location>
    <ligand>
        <name>Ca(2+)</name>
        <dbReference type="ChEBI" id="CHEBI:29108"/>
    </ligand>
</feature>
<organism evidence="10 11">
    <name type="scientific">Globisporangium ultimum (strain ATCC 200006 / CBS 805.95 / DAOM BR144)</name>
    <name type="common">Pythium ultimum</name>
    <dbReference type="NCBI Taxonomy" id="431595"/>
    <lineage>
        <taxon>Eukaryota</taxon>
        <taxon>Sar</taxon>
        <taxon>Stramenopiles</taxon>
        <taxon>Oomycota</taxon>
        <taxon>Peronosporomycetes</taxon>
        <taxon>Pythiales</taxon>
        <taxon>Pythiaceae</taxon>
        <taxon>Globisporangium</taxon>
    </lineage>
</organism>
<dbReference type="GO" id="GO:0006914">
    <property type="term" value="P:autophagy"/>
    <property type="evidence" value="ECO:0007669"/>
    <property type="project" value="InterPro"/>
</dbReference>
<evidence type="ECO:0000256" key="8">
    <source>
        <dbReference type="PIRSR" id="PIRSR608901-2"/>
    </source>
</evidence>
<feature type="binding site" evidence="8">
    <location>
        <position position="216"/>
    </location>
    <ligand>
        <name>Zn(2+)</name>
        <dbReference type="ChEBI" id="CHEBI:29105"/>
        <note>catalytic</note>
    </ligand>
</feature>
<name>K3X0W7_GLOUD</name>
<protein>
    <recommendedName>
        <fullName evidence="12">Alkaline phytoceramidase</fullName>
    </recommendedName>
</protein>
<evidence type="ECO:0000256" key="4">
    <source>
        <dbReference type="ARBA" id="ARBA00022801"/>
    </source>
</evidence>
<feature type="transmembrane region" description="Helical" evidence="9">
    <location>
        <begin position="125"/>
        <end position="145"/>
    </location>
</feature>
<keyword evidence="11" id="KW-1185">Reference proteome</keyword>
<dbReference type="InterPro" id="IPR044219">
    <property type="entry name" value="ACER_plant"/>
</dbReference>
<proteinExistence type="inferred from homology"/>
<dbReference type="OMA" id="IMFEPLR"/>
<keyword evidence="6 9" id="KW-0472">Membrane</keyword>
<comment type="cofactor">
    <cofactor evidence="8">
        <name>Zn(2+)</name>
        <dbReference type="ChEBI" id="CHEBI:29105"/>
    </cofactor>
</comment>
<reference evidence="11" key="1">
    <citation type="journal article" date="2010" name="Genome Biol.">
        <title>Genome sequence of the necrotrophic plant pathogen Pythium ultimum reveals original pathogenicity mechanisms and effector repertoire.</title>
        <authorList>
            <person name="Levesque C.A."/>
            <person name="Brouwer H."/>
            <person name="Cano L."/>
            <person name="Hamilton J.P."/>
            <person name="Holt C."/>
            <person name="Huitema E."/>
            <person name="Raffaele S."/>
            <person name="Robideau G.P."/>
            <person name="Thines M."/>
            <person name="Win J."/>
            <person name="Zerillo M.M."/>
            <person name="Beakes G.W."/>
            <person name="Boore J.L."/>
            <person name="Busam D."/>
            <person name="Dumas B."/>
            <person name="Ferriera S."/>
            <person name="Fuerstenberg S.I."/>
            <person name="Gachon C.M."/>
            <person name="Gaulin E."/>
            <person name="Govers F."/>
            <person name="Grenville-Briggs L."/>
            <person name="Horner N."/>
            <person name="Hostetler J."/>
            <person name="Jiang R.H."/>
            <person name="Johnson J."/>
            <person name="Krajaejun T."/>
            <person name="Lin H."/>
            <person name="Meijer H.J."/>
            <person name="Moore B."/>
            <person name="Morris P."/>
            <person name="Phuntmart V."/>
            <person name="Puiu D."/>
            <person name="Shetty J."/>
            <person name="Stajich J.E."/>
            <person name="Tripathy S."/>
            <person name="Wawra S."/>
            <person name="van West P."/>
            <person name="Whitty B.R."/>
            <person name="Coutinho P.M."/>
            <person name="Henrissat B."/>
            <person name="Martin F."/>
            <person name="Thomas P.D."/>
            <person name="Tyler B.M."/>
            <person name="De Vries R.P."/>
            <person name="Kamoun S."/>
            <person name="Yandell M."/>
            <person name="Tisserat N."/>
            <person name="Buell C.R."/>
        </authorList>
    </citation>
    <scope>NUCLEOTIDE SEQUENCE</scope>
    <source>
        <strain evidence="11">DAOM:BR144</strain>
    </source>
</reference>
<dbReference type="InParanoid" id="K3X0W7"/>
<feature type="binding site" evidence="8">
    <location>
        <position position="86"/>
    </location>
    <ligand>
        <name>Zn(2+)</name>
        <dbReference type="ChEBI" id="CHEBI:29105"/>
        <note>catalytic</note>
    </ligand>
</feature>
<evidence type="ECO:0000256" key="1">
    <source>
        <dbReference type="ARBA" id="ARBA00004141"/>
    </source>
</evidence>
<feature type="transmembrane region" description="Helical" evidence="9">
    <location>
        <begin position="101"/>
        <end position="118"/>
    </location>
</feature>
<keyword evidence="3 9" id="KW-0812">Transmembrane</keyword>
<reference evidence="11" key="2">
    <citation type="submission" date="2010-04" db="EMBL/GenBank/DDBJ databases">
        <authorList>
            <person name="Buell R."/>
            <person name="Hamilton J."/>
            <person name="Hostetler J."/>
        </authorList>
    </citation>
    <scope>NUCLEOTIDE SEQUENCE [LARGE SCALE GENOMIC DNA]</scope>
    <source>
        <strain evidence="11">DAOM:BR144</strain>
    </source>
</reference>
<dbReference type="GO" id="GO:0006672">
    <property type="term" value="P:ceramide metabolic process"/>
    <property type="evidence" value="ECO:0007669"/>
    <property type="project" value="InterPro"/>
</dbReference>
<evidence type="ECO:0000256" key="7">
    <source>
        <dbReference type="PIRSR" id="PIRSR608901-1"/>
    </source>
</evidence>
<dbReference type="GO" id="GO:0016811">
    <property type="term" value="F:hydrolase activity, acting on carbon-nitrogen (but not peptide) bonds, in linear amides"/>
    <property type="evidence" value="ECO:0007669"/>
    <property type="project" value="InterPro"/>
</dbReference>
<feature type="binding site" evidence="7">
    <location>
        <position position="27"/>
    </location>
    <ligand>
        <name>Ca(2+)</name>
        <dbReference type="ChEBI" id="CHEBI:29108"/>
    </ligand>
</feature>
<keyword evidence="7" id="KW-0106">Calcium</keyword>
<reference evidence="10" key="3">
    <citation type="submission" date="2015-02" db="UniProtKB">
        <authorList>
            <consortium name="EnsemblProtists"/>
        </authorList>
    </citation>
    <scope>IDENTIFICATION</scope>
    <source>
        <strain evidence="10">DAOM BR144</strain>
    </source>
</reference>
<feature type="binding site" evidence="7">
    <location>
        <position position="29"/>
    </location>
    <ligand>
        <name>Ca(2+)</name>
        <dbReference type="ChEBI" id="CHEBI:29108"/>
    </ligand>
</feature>
<feature type="transmembrane region" description="Helical" evidence="9">
    <location>
        <begin position="217"/>
        <end position="237"/>
    </location>
</feature>
<dbReference type="Proteomes" id="UP000019132">
    <property type="component" value="Unassembled WGS sequence"/>
</dbReference>
<evidence type="ECO:0000256" key="6">
    <source>
        <dbReference type="ARBA" id="ARBA00023136"/>
    </source>
</evidence>
<dbReference type="InterPro" id="IPR008901">
    <property type="entry name" value="ACER"/>
</dbReference>
<feature type="binding site" evidence="7">
    <location>
        <position position="24"/>
    </location>
    <ligand>
        <name>Ca(2+)</name>
        <dbReference type="ChEBI" id="CHEBI:29108"/>
    </ligand>
</feature>
<keyword evidence="7" id="KW-0479">Metal-binding</keyword>
<dbReference type="STRING" id="431595.K3X0W7"/>
<dbReference type="VEuPathDB" id="FungiDB:PYU1_G010843"/>
<keyword evidence="8" id="KW-0862">Zinc</keyword>
<evidence type="ECO:0000256" key="5">
    <source>
        <dbReference type="ARBA" id="ARBA00022989"/>
    </source>
</evidence>
<dbReference type="HOGENOM" id="CLU_063293_3_1_1"/>
<dbReference type="Pfam" id="PF05875">
    <property type="entry name" value="Ceramidase"/>
    <property type="match status" value="1"/>
</dbReference>
<sequence length="276" mass="31401">MSAAVDAMHASRVGFWGPTTATIDWCEPNYQHSFYVAEFWNTLSNLLFVLLGLYGLRQSMTQGFEPRFHVQFIGVIITGLGSAMFHGTLQSVHQQCDETPMVWAMLVWIYIVYSNEISQLNIPKSTVVAVLTFLGVAFAVVHAIYRFTTFFQLAFGTLAVLCCVRLCFFYSSVQDPRAKAVARSYVRNSLIGFAFWMIDYHYCHHMCELPVNPQGHAWWHIFMGISSYHGPVFMQYVRMEQLKQKGEVRNACFGIQTIVIHDLNPDAAATQKPKSL</sequence>
<feature type="transmembrane region" description="Helical" evidence="9">
    <location>
        <begin position="68"/>
        <end position="89"/>
    </location>
</feature>
<feature type="transmembrane region" description="Helical" evidence="9">
    <location>
        <begin position="39"/>
        <end position="56"/>
    </location>
</feature>
<dbReference type="eggNOG" id="KOG2329">
    <property type="taxonomic scope" value="Eukaryota"/>
</dbReference>
<dbReference type="GO" id="GO:0046872">
    <property type="term" value="F:metal ion binding"/>
    <property type="evidence" value="ECO:0007669"/>
    <property type="project" value="UniProtKB-KW"/>
</dbReference>
<comment type="similarity">
    <text evidence="2">Belongs to the alkaline ceramidase family.</text>
</comment>
<dbReference type="EnsemblProtists" id="PYU1_T010866">
    <property type="protein sequence ID" value="PYU1_T010866"/>
    <property type="gene ID" value="PYU1_G010843"/>
</dbReference>
<feature type="transmembrane region" description="Helical" evidence="9">
    <location>
        <begin position="151"/>
        <end position="173"/>
    </location>
</feature>
<evidence type="ECO:0000313" key="10">
    <source>
        <dbReference type="EnsemblProtists" id="PYU1_T010866"/>
    </source>
</evidence>
<evidence type="ECO:0000256" key="9">
    <source>
        <dbReference type="SAM" id="Phobius"/>
    </source>
</evidence>
<dbReference type="PANTHER" id="PTHR46852:SF1">
    <property type="entry name" value="ALKALINE PHYTOCERAMIDASE FAMILY PROTEIN, EXPRESSED"/>
    <property type="match status" value="1"/>
</dbReference>
<dbReference type="PANTHER" id="PTHR46852">
    <property type="entry name" value="ALKALINE CERAMIDASE"/>
    <property type="match status" value="1"/>
</dbReference>
<accession>K3X0W7</accession>
<dbReference type="AlphaFoldDB" id="K3X0W7"/>
<feature type="binding site" evidence="7">
    <location>
        <position position="38"/>
    </location>
    <ligand>
        <name>Ca(2+)</name>
        <dbReference type="ChEBI" id="CHEBI:29108"/>
    </ligand>
</feature>
<feature type="binding site" evidence="8">
    <location>
        <position position="220"/>
    </location>
    <ligand>
        <name>Zn(2+)</name>
        <dbReference type="ChEBI" id="CHEBI:29105"/>
        <note>catalytic</note>
    </ligand>
</feature>
<dbReference type="GO" id="GO:0098542">
    <property type="term" value="P:defense response to other organism"/>
    <property type="evidence" value="ECO:0007669"/>
    <property type="project" value="InterPro"/>
</dbReference>
<evidence type="ECO:0000313" key="11">
    <source>
        <dbReference type="Proteomes" id="UP000019132"/>
    </source>
</evidence>
<dbReference type="EMBL" id="GL376590">
    <property type="status" value="NOT_ANNOTATED_CDS"/>
    <property type="molecule type" value="Genomic_DNA"/>
</dbReference>
<evidence type="ECO:0008006" key="12">
    <source>
        <dbReference type="Google" id="ProtNLM"/>
    </source>
</evidence>
<dbReference type="GO" id="GO:0016020">
    <property type="term" value="C:membrane"/>
    <property type="evidence" value="ECO:0007669"/>
    <property type="project" value="UniProtKB-SubCell"/>
</dbReference>
<dbReference type="GO" id="GO:0009651">
    <property type="term" value="P:response to salt stress"/>
    <property type="evidence" value="ECO:0007669"/>
    <property type="project" value="InterPro"/>
</dbReference>